<feature type="non-terminal residue" evidence="1">
    <location>
        <position position="1"/>
    </location>
</feature>
<gene>
    <name evidence="1" type="ORF">ACFQ4O_18215</name>
</gene>
<evidence type="ECO:0000313" key="1">
    <source>
        <dbReference type="EMBL" id="MFD1333945.1"/>
    </source>
</evidence>
<proteinExistence type="predicted"/>
<protein>
    <recommendedName>
        <fullName evidence="3">Autotransporter outer membrane beta-barrel domain-containing protein</fullName>
    </recommendedName>
</protein>
<evidence type="ECO:0000313" key="2">
    <source>
        <dbReference type="Proteomes" id="UP001597171"/>
    </source>
</evidence>
<name>A0ABW3ZCU2_9HYPH</name>
<feature type="non-terminal residue" evidence="1">
    <location>
        <position position="187"/>
    </location>
</feature>
<dbReference type="Proteomes" id="UP001597171">
    <property type="component" value="Unassembled WGS sequence"/>
</dbReference>
<organism evidence="1 2">
    <name type="scientific">Methylopila musalis</name>
    <dbReference type="NCBI Taxonomy" id="1134781"/>
    <lineage>
        <taxon>Bacteria</taxon>
        <taxon>Pseudomonadati</taxon>
        <taxon>Pseudomonadota</taxon>
        <taxon>Alphaproteobacteria</taxon>
        <taxon>Hyphomicrobiales</taxon>
        <taxon>Methylopilaceae</taxon>
        <taxon>Methylopila</taxon>
    </lineage>
</organism>
<comment type="caution">
    <text evidence="1">The sequence shown here is derived from an EMBL/GenBank/DDBJ whole genome shotgun (WGS) entry which is preliminary data.</text>
</comment>
<evidence type="ECO:0008006" key="3">
    <source>
        <dbReference type="Google" id="ProtNLM"/>
    </source>
</evidence>
<reference evidence="2" key="1">
    <citation type="journal article" date="2019" name="Int. J. Syst. Evol. Microbiol.">
        <title>The Global Catalogue of Microorganisms (GCM) 10K type strain sequencing project: providing services to taxonomists for standard genome sequencing and annotation.</title>
        <authorList>
            <consortium name="The Broad Institute Genomics Platform"/>
            <consortium name="The Broad Institute Genome Sequencing Center for Infectious Disease"/>
            <person name="Wu L."/>
            <person name="Ma J."/>
        </authorList>
    </citation>
    <scope>NUCLEOTIDE SEQUENCE [LARGE SCALE GENOMIC DNA]</scope>
    <source>
        <strain evidence="2">CCUG 61696</strain>
    </source>
</reference>
<accession>A0ABW3ZCU2</accession>
<sequence length="187" mass="16335">VGVSLSVGGFGGAGNTGGAVRVDNAGRIVTQGDLSHGVFAQSVGGGGGAAAGASNASSADTAIGGGYGGSGAAGGHGGSVTVRNSGVIDTSGAGAIGVFAQSVGGGGGYGGTMSSSSSGDEGYALDLGGVGGAGGNGGNVSVRVSGAIVTRKAQAHGVVAQSVGGGGGPGGGAGGKGVFALAIGGLG</sequence>
<dbReference type="EMBL" id="JBHTMX010000445">
    <property type="protein sequence ID" value="MFD1333945.1"/>
    <property type="molecule type" value="Genomic_DNA"/>
</dbReference>
<keyword evidence="2" id="KW-1185">Reference proteome</keyword>